<evidence type="ECO:0000256" key="5">
    <source>
        <dbReference type="ARBA" id="ARBA00023157"/>
    </source>
</evidence>
<gene>
    <name evidence="9" type="primary">flhD</name>
    <name evidence="10" type="ORF">UN63_07365</name>
</gene>
<comment type="similarity">
    <text evidence="9">Belongs to the FlhD family.</text>
</comment>
<dbReference type="HAMAP" id="MF_00725">
    <property type="entry name" value="FlhD"/>
    <property type="match status" value="1"/>
</dbReference>
<proteinExistence type="inferred from homology"/>
<feature type="disulfide bond" description="Interchain" evidence="9">
    <location>
        <position position="65"/>
    </location>
</feature>
<dbReference type="GO" id="GO:0003677">
    <property type="term" value="F:DNA binding"/>
    <property type="evidence" value="ECO:0007669"/>
    <property type="project" value="UniProtKB-UniRule"/>
</dbReference>
<dbReference type="InterPro" id="IPR023559">
    <property type="entry name" value="Flagellar_FlhD"/>
</dbReference>
<dbReference type="GO" id="GO:0044780">
    <property type="term" value="P:bacterial-type flagellum assembly"/>
    <property type="evidence" value="ECO:0007669"/>
    <property type="project" value="InterPro"/>
</dbReference>
<evidence type="ECO:0000256" key="4">
    <source>
        <dbReference type="ARBA" id="ARBA00023125"/>
    </source>
</evidence>
<keyword evidence="10" id="KW-0282">Flagellum</keyword>
<accession>A0A2P5TMS8</accession>
<evidence type="ECO:0000256" key="3">
    <source>
        <dbReference type="ARBA" id="ARBA00023015"/>
    </source>
</evidence>
<dbReference type="GO" id="GO:0005737">
    <property type="term" value="C:cytoplasm"/>
    <property type="evidence" value="ECO:0007669"/>
    <property type="project" value="UniProtKB-SubCell"/>
</dbReference>
<dbReference type="Gene3D" id="1.10.4000.10">
    <property type="entry name" value="Flagellar transcriptional activator FlhD"/>
    <property type="match status" value="1"/>
</dbReference>
<dbReference type="GO" id="GO:1902208">
    <property type="term" value="P:regulation of bacterial-type flagellum assembly"/>
    <property type="evidence" value="ECO:0007669"/>
    <property type="project" value="UniProtKB-UniRule"/>
</dbReference>
<keyword evidence="6 9" id="KW-0010">Activator</keyword>
<name>A0A2P5TMS8_9GAMM</name>
<dbReference type="NCBIfam" id="NF002783">
    <property type="entry name" value="PRK02909.1-1"/>
    <property type="match status" value="1"/>
</dbReference>
<evidence type="ECO:0000313" key="11">
    <source>
        <dbReference type="Proteomes" id="UP000242231"/>
    </source>
</evidence>
<comment type="domain">
    <text evidence="9">The C-terminal region contains a putative helix-turn-helix (HTH) motif, suggesting that this region may bind DNA.</text>
</comment>
<reference evidence="11" key="1">
    <citation type="submission" date="2016-11" db="EMBL/GenBank/DDBJ databases">
        <authorList>
            <person name="Sisinthy S."/>
            <person name="Ara S."/>
            <person name="Gundlapally S.R."/>
        </authorList>
    </citation>
    <scope>NUCLEOTIDE SEQUENCE [LARGE SCALE GENOMIC DNA]</scope>
    <source>
        <strain evidence="11">V1-41</strain>
    </source>
</reference>
<keyword evidence="2 9" id="KW-1005">Bacterial flagellum biogenesis</keyword>
<dbReference type="Pfam" id="PF05247">
    <property type="entry name" value="FlhD"/>
    <property type="match status" value="1"/>
</dbReference>
<evidence type="ECO:0000313" key="10">
    <source>
        <dbReference type="EMBL" id="PPL16737.1"/>
    </source>
</evidence>
<keyword evidence="4 9" id="KW-0238">DNA-binding</keyword>
<dbReference type="GO" id="GO:0045893">
    <property type="term" value="P:positive regulation of DNA-templated transcription"/>
    <property type="evidence" value="ECO:0007669"/>
    <property type="project" value="InterPro"/>
</dbReference>
<organism evidence="10 11">
    <name type="scientific">Oceanisphaera arctica</name>
    <dbReference type="NCBI Taxonomy" id="641510"/>
    <lineage>
        <taxon>Bacteria</taxon>
        <taxon>Pseudomonadati</taxon>
        <taxon>Pseudomonadota</taxon>
        <taxon>Gammaproteobacteria</taxon>
        <taxon>Aeromonadales</taxon>
        <taxon>Aeromonadaceae</taxon>
        <taxon>Oceanisphaera</taxon>
    </lineage>
</organism>
<comment type="subcellular location">
    <subcellularLocation>
        <location evidence="9">Cytoplasm</location>
    </subcellularLocation>
</comment>
<comment type="caution">
    <text evidence="10">The sequence shown here is derived from an EMBL/GenBank/DDBJ whole genome shotgun (WGS) entry which is preliminary data.</text>
</comment>
<dbReference type="AlphaFoldDB" id="A0A2P5TMS8"/>
<keyword evidence="11" id="KW-1185">Reference proteome</keyword>
<keyword evidence="1 9" id="KW-0963">Cytoplasm</keyword>
<dbReference type="SUPFAM" id="SSF63592">
    <property type="entry name" value="Flagellar transcriptional activator FlhD"/>
    <property type="match status" value="1"/>
</dbReference>
<keyword evidence="5 9" id="KW-1015">Disulfide bond</keyword>
<evidence type="ECO:0000256" key="2">
    <source>
        <dbReference type="ARBA" id="ARBA00022795"/>
    </source>
</evidence>
<protein>
    <recommendedName>
        <fullName evidence="9">Flagellar transcriptional regulator FlhD</fullName>
    </recommendedName>
</protein>
<evidence type="ECO:0000256" key="7">
    <source>
        <dbReference type="ARBA" id="ARBA00023163"/>
    </source>
</evidence>
<keyword evidence="10" id="KW-0966">Cell projection</keyword>
<evidence type="ECO:0000256" key="6">
    <source>
        <dbReference type="ARBA" id="ARBA00023159"/>
    </source>
</evidence>
<dbReference type="Proteomes" id="UP000242231">
    <property type="component" value="Unassembled WGS sequence"/>
</dbReference>
<keyword evidence="10" id="KW-0969">Cilium</keyword>
<evidence type="ECO:0000256" key="8">
    <source>
        <dbReference type="ARBA" id="ARBA00025431"/>
    </source>
</evidence>
<dbReference type="EMBL" id="MPZM01000012">
    <property type="protein sequence ID" value="PPL16737.1"/>
    <property type="molecule type" value="Genomic_DNA"/>
</dbReference>
<keyword evidence="7 9" id="KW-0804">Transcription</keyword>
<evidence type="ECO:0000256" key="9">
    <source>
        <dbReference type="HAMAP-Rule" id="MF_00725"/>
    </source>
</evidence>
<sequence>METNSILDEIQELNLSYLLLVKRLLNDDKAMAMYRLKMDEPMADLLLSLSARELSRLARMNQLICRPNFEHAEQLEKLLRNPREQGLTQTHLALLMASV</sequence>
<evidence type="ECO:0000256" key="1">
    <source>
        <dbReference type="ARBA" id="ARBA00022490"/>
    </source>
</evidence>
<comment type="function">
    <text evidence="8 9">Functions in complex with FlhC as a master transcriptional regulator that regulates transcription of several flagellar and non-flagellar operons by binding to their promoter region. Activates expression of class 2 flagellar genes, including fliA, which is a flagellum-specific sigma factor that turns on the class 3 genes. Also regulates genes whose products function in a variety of physiological pathways.</text>
</comment>
<comment type="subunit">
    <text evidence="9">Homodimer; disulfide-linked. Forms a heterohexamer composed of two FlhC and four FlhD subunits. Each FlhC binds a FlhD dimer, forming a heterotrimer, and a hexamer assembles by dimerization of two heterotrimers.</text>
</comment>
<dbReference type="OrthoDB" id="5298036at2"/>
<dbReference type="InterPro" id="IPR036194">
    <property type="entry name" value="FlhD_sf"/>
</dbReference>
<keyword evidence="3 9" id="KW-0805">Transcription regulation</keyword>
<dbReference type="RefSeq" id="WP_104486133.1">
    <property type="nucleotide sequence ID" value="NZ_BMYB01000002.1"/>
</dbReference>